<dbReference type="EMBL" id="NHOC01000021">
    <property type="protein sequence ID" value="OUM19311.1"/>
    <property type="molecule type" value="Genomic_DNA"/>
</dbReference>
<evidence type="ECO:0000313" key="3">
    <source>
        <dbReference type="EMBL" id="OUM19338.1"/>
    </source>
</evidence>
<evidence type="ECO:0000313" key="2">
    <source>
        <dbReference type="EMBL" id="OUM19325.1"/>
    </source>
</evidence>
<dbReference type="Proteomes" id="UP000194903">
    <property type="component" value="Unassembled WGS sequence"/>
</dbReference>
<dbReference type="EMBL" id="NHOC01000021">
    <property type="protein sequence ID" value="OUM19338.1"/>
    <property type="molecule type" value="Genomic_DNA"/>
</dbReference>
<protein>
    <submittedName>
        <fullName evidence="3">Uncharacterized protein</fullName>
    </submittedName>
</protein>
<evidence type="ECO:0000313" key="1">
    <source>
        <dbReference type="EMBL" id="OUM19311.1"/>
    </source>
</evidence>
<gene>
    <name evidence="1" type="ORF">CBW42_13725</name>
    <name evidence="2" type="ORF">CBW42_13795</name>
    <name evidence="3" type="ORF">CBW42_13870</name>
</gene>
<organism evidence="3 4">
    <name type="scientific">Butyricicoccus porcorum</name>
    <dbReference type="NCBI Taxonomy" id="1945634"/>
    <lineage>
        <taxon>Bacteria</taxon>
        <taxon>Bacillati</taxon>
        <taxon>Bacillota</taxon>
        <taxon>Clostridia</taxon>
        <taxon>Eubacteriales</taxon>
        <taxon>Butyricicoccaceae</taxon>
        <taxon>Butyricicoccus</taxon>
    </lineage>
</organism>
<evidence type="ECO:0000313" key="4">
    <source>
        <dbReference type="Proteomes" id="UP000194903"/>
    </source>
</evidence>
<comment type="caution">
    <text evidence="3">The sequence shown here is derived from an EMBL/GenBank/DDBJ whole genome shotgun (WGS) entry which is preliminary data.</text>
</comment>
<dbReference type="AlphaFoldDB" id="A0A252F0L5"/>
<keyword evidence="4" id="KW-1185">Reference proteome</keyword>
<dbReference type="EMBL" id="NHOC01000021">
    <property type="protein sequence ID" value="OUM19325.1"/>
    <property type="molecule type" value="Genomic_DNA"/>
</dbReference>
<dbReference type="RefSeq" id="WP_087022690.1">
    <property type="nucleotide sequence ID" value="NZ_NHOC01000021.1"/>
</dbReference>
<reference evidence="3 4" key="1">
    <citation type="submission" date="2017-05" db="EMBL/GenBank/DDBJ databases">
        <title>Butyricicoccus porcorum sp. nov. a butyrate-producing bacterium from the swine intestinal tract.</title>
        <authorList>
            <person name="Trachsel J."/>
            <person name="Humphrey S."/>
            <person name="Allen H.K."/>
        </authorList>
    </citation>
    <scope>NUCLEOTIDE SEQUENCE [LARGE SCALE GENOMIC DNA]</scope>
    <source>
        <strain evidence="3">BB10</strain>
    </source>
</reference>
<name>A0A252F0L5_9FIRM</name>
<proteinExistence type="predicted"/>
<sequence length="97" mass="10866">MRRVDRLLLRVREAERLDAMQVSVCFVEPSGDKWRAIVDLWDGVEAPNGHTQRLILEAETEEEAVAAIEEVEAAHAPTGYRAKTLGSVIIVDDLPRD</sequence>
<accession>A0A252F0L5</accession>